<keyword evidence="2" id="KW-1185">Reference proteome</keyword>
<dbReference type="RefSeq" id="WP_183897047.1">
    <property type="nucleotide sequence ID" value="NZ_JACIDV010000009.1"/>
</dbReference>
<protein>
    <submittedName>
        <fullName evidence="1">Uncharacterized protein</fullName>
    </submittedName>
</protein>
<sequence>MKVLDSEPWGWDLLEDGDILYLHAICSHSAVDYSVIIVLNEAERAAYEAKGRAYLNTLAHDIHYSAPGVIGSQSPFKPRNLKISDKNVAEKIFNALMASAKAASSSP</sequence>
<gene>
    <name evidence="1" type="ORF">GGQ73_003148</name>
</gene>
<organism evidence="1 2">
    <name type="scientific">Rhizobium skierniewicense</name>
    <dbReference type="NCBI Taxonomy" id="984260"/>
    <lineage>
        <taxon>Bacteria</taxon>
        <taxon>Pseudomonadati</taxon>
        <taxon>Pseudomonadota</taxon>
        <taxon>Alphaproteobacteria</taxon>
        <taxon>Hyphomicrobiales</taxon>
        <taxon>Rhizobiaceae</taxon>
        <taxon>Rhizobium/Agrobacterium group</taxon>
        <taxon>Rhizobium</taxon>
    </lineage>
</organism>
<name>A0A7W6G2U7_9HYPH</name>
<dbReference type="Proteomes" id="UP000565286">
    <property type="component" value="Unassembled WGS sequence"/>
</dbReference>
<dbReference type="AlphaFoldDB" id="A0A7W6G2U7"/>
<evidence type="ECO:0000313" key="1">
    <source>
        <dbReference type="EMBL" id="MBB3947182.1"/>
    </source>
</evidence>
<proteinExistence type="predicted"/>
<reference evidence="1 2" key="1">
    <citation type="submission" date="2020-08" db="EMBL/GenBank/DDBJ databases">
        <title>Genomic Encyclopedia of Type Strains, Phase IV (KMG-IV): sequencing the most valuable type-strain genomes for metagenomic binning, comparative biology and taxonomic classification.</title>
        <authorList>
            <person name="Goeker M."/>
        </authorList>
    </citation>
    <scope>NUCLEOTIDE SEQUENCE [LARGE SCALE GENOMIC DNA]</scope>
    <source>
        <strain evidence="1 2">DSM 26438</strain>
    </source>
</reference>
<accession>A0A7W6G2U7</accession>
<comment type="caution">
    <text evidence="1">The sequence shown here is derived from an EMBL/GenBank/DDBJ whole genome shotgun (WGS) entry which is preliminary data.</text>
</comment>
<evidence type="ECO:0000313" key="2">
    <source>
        <dbReference type="Proteomes" id="UP000565286"/>
    </source>
</evidence>
<dbReference type="EMBL" id="JACIDV010000009">
    <property type="protein sequence ID" value="MBB3947182.1"/>
    <property type="molecule type" value="Genomic_DNA"/>
</dbReference>